<dbReference type="OrthoDB" id="3590172at2"/>
<name>A0A3E1K568_9GAMM</name>
<dbReference type="AlphaFoldDB" id="A0A3E1K568"/>
<gene>
    <name evidence="2" type="ORF">DZC52_13825</name>
</gene>
<feature type="signal peptide" evidence="1">
    <location>
        <begin position="1"/>
        <end position="24"/>
    </location>
</feature>
<evidence type="ECO:0000313" key="2">
    <source>
        <dbReference type="EMBL" id="RFF29183.1"/>
    </source>
</evidence>
<sequence>MFQLRDLRRRAALCAAVLGVVALAGCGGDPEPVDSRVVVLGFDGMDPVLARRWMDEGKLPNFSRLAEEGHFQELGTSNPPQSPVAWSSFATGKGPGEHGIFDFLRRNPETYTPNFSISENIPPDRFIKLFGLQVPLGSGEVLNRRQGEAFWVKAERDEGARASVLRIPVTYPPDDIHRMLSGMGVPDLLGTQGTYTYYTTTRLGDAGSSTRTVRVRPDRQGRIESEFEGPPDPLLESGEPMTVPLVLEPAEGGALVQLGDDEVSLEPGEWSDWIRVAFDVTGPVSVTGTVRLLLVQGYPSPRLYVSPIQIDPENPAVEIASPSGYAAELVEDIGLFHTIGMPEETWSLNEEHISDAAWLEMEKTILAEREAMWFETLDKNDSELVVGAFVQTDRVTHMFYRGLDEQHPRHADTAPEHRDEVEWIYREADRILGETMDRLGPDDRLIVISDHGFAPFRKAVHLNRWLVDNGYLVLEEGATESDVIFSNVDWSRSRAYALGLNGLFLNLAGREGQGIVAADEVEALKAEISAGLAEWTDPESGEPVVRRVFDGEAAYRGPERGDAPDMVVGYHRGYRASWQTTLGAIPKPLMEPNRQKWSGDHCIDPALVPGVLFSNFTPEVEIGGIRDVWQLTRRQIREDES</sequence>
<dbReference type="PROSITE" id="PS51257">
    <property type="entry name" value="PROKAR_LIPOPROTEIN"/>
    <property type="match status" value="1"/>
</dbReference>
<reference evidence="2 3" key="1">
    <citation type="submission" date="2018-08" db="EMBL/GenBank/DDBJ databases">
        <title>Wenzhouxiangella salilacus sp. nov., a novel bacterium isolated from a saline lake in Xinjiang Province, China.</title>
        <authorList>
            <person name="Han S."/>
        </authorList>
    </citation>
    <scope>NUCLEOTIDE SEQUENCE [LARGE SCALE GENOMIC DNA]</scope>
    <source>
        <strain evidence="2 3">XDB06</strain>
    </source>
</reference>
<organism evidence="2 3">
    <name type="scientific">Wenzhouxiangella sediminis</name>
    <dbReference type="NCBI Taxonomy" id="1792836"/>
    <lineage>
        <taxon>Bacteria</taxon>
        <taxon>Pseudomonadati</taxon>
        <taxon>Pseudomonadota</taxon>
        <taxon>Gammaproteobacteria</taxon>
        <taxon>Chromatiales</taxon>
        <taxon>Wenzhouxiangellaceae</taxon>
        <taxon>Wenzhouxiangella</taxon>
    </lineage>
</organism>
<evidence type="ECO:0000313" key="3">
    <source>
        <dbReference type="Proteomes" id="UP000260351"/>
    </source>
</evidence>
<dbReference type="Pfam" id="PF01663">
    <property type="entry name" value="Phosphodiest"/>
    <property type="match status" value="2"/>
</dbReference>
<protein>
    <recommendedName>
        <fullName evidence="4">Phosphodiesterase</fullName>
    </recommendedName>
</protein>
<dbReference type="Gene3D" id="3.40.720.10">
    <property type="entry name" value="Alkaline Phosphatase, subunit A"/>
    <property type="match status" value="2"/>
</dbReference>
<dbReference type="InterPro" id="IPR002591">
    <property type="entry name" value="Phosphodiest/P_Trfase"/>
</dbReference>
<accession>A0A3E1K568</accession>
<keyword evidence="1" id="KW-0732">Signal</keyword>
<dbReference type="EMBL" id="QUZK01000051">
    <property type="protein sequence ID" value="RFF29183.1"/>
    <property type="molecule type" value="Genomic_DNA"/>
</dbReference>
<dbReference type="InterPro" id="IPR017850">
    <property type="entry name" value="Alkaline_phosphatase_core_sf"/>
</dbReference>
<dbReference type="RefSeq" id="WP_116651737.1">
    <property type="nucleotide sequence ID" value="NZ_QUZK01000051.1"/>
</dbReference>
<dbReference type="Proteomes" id="UP000260351">
    <property type="component" value="Unassembled WGS sequence"/>
</dbReference>
<proteinExistence type="predicted"/>
<evidence type="ECO:0008006" key="4">
    <source>
        <dbReference type="Google" id="ProtNLM"/>
    </source>
</evidence>
<evidence type="ECO:0000256" key="1">
    <source>
        <dbReference type="SAM" id="SignalP"/>
    </source>
</evidence>
<feature type="chain" id="PRO_5017659977" description="Phosphodiesterase" evidence="1">
    <location>
        <begin position="25"/>
        <end position="641"/>
    </location>
</feature>
<keyword evidence="3" id="KW-1185">Reference proteome</keyword>
<dbReference type="SUPFAM" id="SSF53649">
    <property type="entry name" value="Alkaline phosphatase-like"/>
    <property type="match status" value="1"/>
</dbReference>
<comment type="caution">
    <text evidence="2">The sequence shown here is derived from an EMBL/GenBank/DDBJ whole genome shotgun (WGS) entry which is preliminary data.</text>
</comment>